<reference evidence="1" key="1">
    <citation type="journal article" date="2023" name="Insect Mol. Biol.">
        <title>Genome sequencing provides insights into the evolution of gene families encoding plant cell wall-degrading enzymes in longhorned beetles.</title>
        <authorList>
            <person name="Shin N.R."/>
            <person name="Okamura Y."/>
            <person name="Kirsch R."/>
            <person name="Pauchet Y."/>
        </authorList>
    </citation>
    <scope>NUCLEOTIDE SEQUENCE</scope>
    <source>
        <strain evidence="1">AMC_N1</strain>
    </source>
</reference>
<evidence type="ECO:0000313" key="1">
    <source>
        <dbReference type="EMBL" id="KAJ8955412.1"/>
    </source>
</evidence>
<sequence>MKSKFISKCLEMKSLCNVKRSVQGMNFYPVHKFLNGLNGLKTDVKRPKTIRAPDGPNVKNGRKH</sequence>
<evidence type="ECO:0000313" key="2">
    <source>
        <dbReference type="Proteomes" id="UP001162162"/>
    </source>
</evidence>
<accession>A0AAV8YWP2</accession>
<protein>
    <submittedName>
        <fullName evidence="1">Uncharacterized protein</fullName>
    </submittedName>
</protein>
<dbReference type="AlphaFoldDB" id="A0AAV8YWP2"/>
<name>A0AAV8YWP2_9CUCU</name>
<comment type="caution">
    <text evidence="1">The sequence shown here is derived from an EMBL/GenBank/DDBJ whole genome shotgun (WGS) entry which is preliminary data.</text>
</comment>
<proteinExistence type="predicted"/>
<keyword evidence="2" id="KW-1185">Reference proteome</keyword>
<dbReference type="EMBL" id="JAPWTK010000038">
    <property type="protein sequence ID" value="KAJ8955412.1"/>
    <property type="molecule type" value="Genomic_DNA"/>
</dbReference>
<organism evidence="1 2">
    <name type="scientific">Aromia moschata</name>
    <dbReference type="NCBI Taxonomy" id="1265417"/>
    <lineage>
        <taxon>Eukaryota</taxon>
        <taxon>Metazoa</taxon>
        <taxon>Ecdysozoa</taxon>
        <taxon>Arthropoda</taxon>
        <taxon>Hexapoda</taxon>
        <taxon>Insecta</taxon>
        <taxon>Pterygota</taxon>
        <taxon>Neoptera</taxon>
        <taxon>Endopterygota</taxon>
        <taxon>Coleoptera</taxon>
        <taxon>Polyphaga</taxon>
        <taxon>Cucujiformia</taxon>
        <taxon>Chrysomeloidea</taxon>
        <taxon>Cerambycidae</taxon>
        <taxon>Cerambycinae</taxon>
        <taxon>Callichromatini</taxon>
        <taxon>Aromia</taxon>
    </lineage>
</organism>
<gene>
    <name evidence="1" type="ORF">NQ318_003510</name>
</gene>
<dbReference type="Proteomes" id="UP001162162">
    <property type="component" value="Unassembled WGS sequence"/>
</dbReference>